<evidence type="ECO:0000313" key="3">
    <source>
        <dbReference type="Proteomes" id="UP000735302"/>
    </source>
</evidence>
<organism evidence="2 3">
    <name type="scientific">Plakobranchus ocellatus</name>
    <dbReference type="NCBI Taxonomy" id="259542"/>
    <lineage>
        <taxon>Eukaryota</taxon>
        <taxon>Metazoa</taxon>
        <taxon>Spiralia</taxon>
        <taxon>Lophotrochozoa</taxon>
        <taxon>Mollusca</taxon>
        <taxon>Gastropoda</taxon>
        <taxon>Heterobranchia</taxon>
        <taxon>Euthyneura</taxon>
        <taxon>Panpulmonata</taxon>
        <taxon>Sacoglossa</taxon>
        <taxon>Placobranchoidea</taxon>
        <taxon>Plakobranchidae</taxon>
        <taxon>Plakobranchus</taxon>
    </lineage>
</organism>
<keyword evidence="3" id="KW-1185">Reference proteome</keyword>
<gene>
    <name evidence="2" type="ORF">PoB_004993800</name>
</gene>
<sequence>MGFKLVHCRCQGMNSTTVTIVISIGLCTDRNLVHDNYETKSMYEKSVLGGLVVSPTLEQLKECFKSRPRLWASRGRGMINGFYARRVPSGRGTCIVRREDTTLSKGGLVSSVCVHVSVNNYDDDNNNNNSNNNNNNNNSINER</sequence>
<evidence type="ECO:0000313" key="2">
    <source>
        <dbReference type="EMBL" id="GFO23433.1"/>
    </source>
</evidence>
<accession>A0AAV4BW53</accession>
<dbReference type="AlphaFoldDB" id="A0AAV4BW53"/>
<dbReference type="Proteomes" id="UP000735302">
    <property type="component" value="Unassembled WGS sequence"/>
</dbReference>
<protein>
    <submittedName>
        <fullName evidence="2">Uncharacterized protein</fullName>
    </submittedName>
</protein>
<feature type="region of interest" description="Disordered" evidence="1">
    <location>
        <begin position="120"/>
        <end position="143"/>
    </location>
</feature>
<dbReference type="EMBL" id="BLXT01005511">
    <property type="protein sequence ID" value="GFO23433.1"/>
    <property type="molecule type" value="Genomic_DNA"/>
</dbReference>
<name>A0AAV4BW53_9GAST</name>
<reference evidence="2 3" key="1">
    <citation type="journal article" date="2021" name="Elife">
        <title>Chloroplast acquisition without the gene transfer in kleptoplastic sea slugs, Plakobranchus ocellatus.</title>
        <authorList>
            <person name="Maeda T."/>
            <person name="Takahashi S."/>
            <person name="Yoshida T."/>
            <person name="Shimamura S."/>
            <person name="Takaki Y."/>
            <person name="Nagai Y."/>
            <person name="Toyoda A."/>
            <person name="Suzuki Y."/>
            <person name="Arimoto A."/>
            <person name="Ishii H."/>
            <person name="Satoh N."/>
            <person name="Nishiyama T."/>
            <person name="Hasebe M."/>
            <person name="Maruyama T."/>
            <person name="Minagawa J."/>
            <person name="Obokata J."/>
            <person name="Shigenobu S."/>
        </authorList>
    </citation>
    <scope>NUCLEOTIDE SEQUENCE [LARGE SCALE GENOMIC DNA]</scope>
</reference>
<evidence type="ECO:0000256" key="1">
    <source>
        <dbReference type="SAM" id="MobiDB-lite"/>
    </source>
</evidence>
<comment type="caution">
    <text evidence="2">The sequence shown here is derived from an EMBL/GenBank/DDBJ whole genome shotgun (WGS) entry which is preliminary data.</text>
</comment>
<proteinExistence type="predicted"/>